<dbReference type="GO" id="GO:0006422">
    <property type="term" value="P:aspartyl-tRNA aminoacylation"/>
    <property type="evidence" value="ECO:0007669"/>
    <property type="project" value="UniProtKB-UniRule"/>
</dbReference>
<feature type="binding site" evidence="9">
    <location>
        <position position="168"/>
    </location>
    <ligand>
        <name>L-aspartate</name>
        <dbReference type="ChEBI" id="CHEBI:29991"/>
    </ligand>
</feature>
<dbReference type="GO" id="GO:0004815">
    <property type="term" value="F:aspartate-tRNA ligase activity"/>
    <property type="evidence" value="ECO:0007669"/>
    <property type="project" value="UniProtKB-UniRule"/>
</dbReference>
<dbReference type="HOGENOM" id="CLU_004553_2_1_12"/>
<keyword evidence="7 9" id="KW-0648">Protein biosynthesis</keyword>
<dbReference type="Gene3D" id="2.40.50.140">
    <property type="entry name" value="Nucleic acid-binding proteins"/>
    <property type="match status" value="1"/>
</dbReference>
<accession>F5Y776</accession>
<dbReference type="GO" id="GO:0005524">
    <property type="term" value="F:ATP binding"/>
    <property type="evidence" value="ECO:0007669"/>
    <property type="project" value="UniProtKB-UniRule"/>
</dbReference>
<feature type="binding site" evidence="9">
    <location>
        <begin position="417"/>
        <end position="420"/>
    </location>
    <ligand>
        <name>ATP</name>
        <dbReference type="ChEBI" id="CHEBI:30616"/>
    </ligand>
</feature>
<feature type="binding site" evidence="9">
    <location>
        <begin position="212"/>
        <end position="214"/>
    </location>
    <ligand>
        <name>ATP</name>
        <dbReference type="ChEBI" id="CHEBI:30616"/>
    </ligand>
</feature>
<dbReference type="PRINTS" id="PR01042">
    <property type="entry name" value="TRNASYNTHASP"/>
</dbReference>
<feature type="site" description="Important for tRNA non-discrimination" evidence="9">
    <location>
        <position position="82"/>
    </location>
</feature>
<dbReference type="InterPro" id="IPR006195">
    <property type="entry name" value="aa-tRNA-synth_II"/>
</dbReference>
<dbReference type="GO" id="GO:0003723">
    <property type="term" value="F:RNA binding"/>
    <property type="evidence" value="ECO:0007669"/>
    <property type="project" value="TreeGrafter"/>
</dbReference>
<sequence length="446" mass="49819">MRVLAKDMVRAAGEKSGEELEVSGWVHRIRDMGGITFVVLRDRSGIMQLVFDSKPLDADGNELTLESVITAKGNASLNIKAPGGAELKVSSVRVLSRAEPDLPYQVNGNVSQFSLETILDNRMLSLRNPKIRAIFKIQATIIDAFSAYLRSRDFTEIKTSKLVGSGTEGGTELFEVEYFDRKVYLAQSPQLYKQALVAAGFERVFEVCPVYRAEKHDTPRHLNEYVSMDVEMGFIESEKDLIELEKALLSHIFEEVAKRNSAELEMWNAAVPSPEAVAKAPTIPYEETLKIVNEEAAKGKNPGSRIFDINPEAERLVCEWALREKGIDLVFVNEFPRRHRPFYTYPLNKGDGGAAATTMSFDALFRGLEITSGSRRQHDYKTLAETLPKFGLKAEDMAGYLSVFKYGCPPHGGFAIGCERLTQKILGLANVKEASLFPRDRKRVEP</sequence>
<evidence type="ECO:0000313" key="12">
    <source>
        <dbReference type="Proteomes" id="UP000009222"/>
    </source>
</evidence>
<dbReference type="KEGG" id="taz:TREAZ_1118"/>
<evidence type="ECO:0000256" key="7">
    <source>
        <dbReference type="ARBA" id="ARBA00022917"/>
    </source>
</evidence>
<dbReference type="OrthoDB" id="9802326at2"/>
<dbReference type="InterPro" id="IPR002312">
    <property type="entry name" value="Asp/Asn-tRNA-synth_IIb"/>
</dbReference>
<feature type="binding site" evidence="9">
    <location>
        <position position="212"/>
    </location>
    <ligand>
        <name>L-aspartate</name>
        <dbReference type="ChEBI" id="CHEBI:29991"/>
    </ligand>
</feature>
<dbReference type="InterPro" id="IPR004523">
    <property type="entry name" value="Asp-tRNA_synthase_2"/>
</dbReference>
<evidence type="ECO:0000256" key="5">
    <source>
        <dbReference type="ARBA" id="ARBA00022741"/>
    </source>
</evidence>
<keyword evidence="4 9" id="KW-0436">Ligase</keyword>
<keyword evidence="6 9" id="KW-0067">ATP-binding</keyword>
<evidence type="ECO:0000259" key="10">
    <source>
        <dbReference type="PROSITE" id="PS50862"/>
    </source>
</evidence>
<dbReference type="eggNOG" id="COG0017">
    <property type="taxonomic scope" value="Bacteria"/>
</dbReference>
<feature type="binding site" evidence="9">
    <location>
        <position position="376"/>
    </location>
    <ligand>
        <name>L-aspartate</name>
        <dbReference type="ChEBI" id="CHEBI:29991"/>
    </ligand>
</feature>
<comment type="function">
    <text evidence="9">Aspartyl-tRNA synthetase with relaxed tRNA specificity since it is able to aspartylate not only its cognate tRNA(Asp) but also tRNA(Asn). Reaction proceeds in two steps: L-aspartate is first activated by ATP to form Asp-AMP and then transferred to the acceptor end of tRNA(Asp/Asn).</text>
</comment>
<dbReference type="PANTHER" id="PTHR43450">
    <property type="entry name" value="ASPARTYL-TRNA SYNTHETASE"/>
    <property type="match status" value="1"/>
</dbReference>
<name>F5Y776_LEAAZ</name>
<evidence type="ECO:0000313" key="11">
    <source>
        <dbReference type="EMBL" id="AEF81611.1"/>
    </source>
</evidence>
<dbReference type="SUPFAM" id="SSF55681">
    <property type="entry name" value="Class II aaRS and biotin synthetases"/>
    <property type="match status" value="1"/>
</dbReference>
<keyword evidence="12" id="KW-1185">Reference proteome</keyword>
<evidence type="ECO:0000256" key="9">
    <source>
        <dbReference type="HAMAP-Rule" id="MF_02075"/>
    </source>
</evidence>
<dbReference type="NCBIfam" id="TIGR00458">
    <property type="entry name" value="aspS_nondisc"/>
    <property type="match status" value="1"/>
</dbReference>
<comment type="subunit">
    <text evidence="9">Homodimer.</text>
</comment>
<evidence type="ECO:0000256" key="4">
    <source>
        <dbReference type="ARBA" id="ARBA00022598"/>
    </source>
</evidence>
<dbReference type="GO" id="GO:0050560">
    <property type="term" value="F:aspartate-tRNA(Asn) ligase activity"/>
    <property type="evidence" value="ECO:0007669"/>
    <property type="project" value="UniProtKB-EC"/>
</dbReference>
<dbReference type="Proteomes" id="UP000009222">
    <property type="component" value="Chromosome"/>
</dbReference>
<dbReference type="NCBIfam" id="NF003483">
    <property type="entry name" value="PRK05159.1"/>
    <property type="match status" value="1"/>
</dbReference>
<reference evidence="11 12" key="2">
    <citation type="journal article" date="2011" name="ISME J.">
        <title>RNA-seq reveals cooperative metabolic interactions between two termite-gut spirochete species in co-culture.</title>
        <authorList>
            <person name="Rosenthal A.Z."/>
            <person name="Matson E.G."/>
            <person name="Eldar A."/>
            <person name="Leadbetter J.R."/>
        </authorList>
    </citation>
    <scope>NUCLEOTIDE SEQUENCE [LARGE SCALE GENOMIC DNA]</scope>
    <source>
        <strain evidence="12">ATCC BAA-888 / DSM 13862 / ZAS-9</strain>
    </source>
</reference>
<dbReference type="InterPro" id="IPR004364">
    <property type="entry name" value="Aa-tRNA-synt_II"/>
</dbReference>
<keyword evidence="3 9" id="KW-0963">Cytoplasm</keyword>
<proteinExistence type="inferred from homology"/>
<dbReference type="InterPro" id="IPR045864">
    <property type="entry name" value="aa-tRNA-synth_II/BPL/LPL"/>
</dbReference>
<dbReference type="FunFam" id="3.30.930.10:FF:000038">
    <property type="entry name" value="Aspartate--tRNA ligase"/>
    <property type="match status" value="1"/>
</dbReference>
<keyword evidence="5 9" id="KW-0547">Nucleotide-binding</keyword>
<dbReference type="PROSITE" id="PS50862">
    <property type="entry name" value="AA_TRNA_LIGASE_II"/>
    <property type="match status" value="1"/>
</dbReference>
<evidence type="ECO:0000256" key="6">
    <source>
        <dbReference type="ARBA" id="ARBA00022840"/>
    </source>
</evidence>
<feature type="domain" description="Aminoacyl-transfer RNA synthetases class-II family profile" evidence="10">
    <location>
        <begin position="135"/>
        <end position="446"/>
    </location>
</feature>
<comment type="subcellular location">
    <subcellularLocation>
        <location evidence="1 9">Cytoplasm</location>
    </subcellularLocation>
</comment>
<dbReference type="EC" id="6.1.1.23" evidence="9"/>
<dbReference type="PANTHER" id="PTHR43450:SF1">
    <property type="entry name" value="ASPARTATE--TRNA LIGASE, CYTOPLASMIC"/>
    <property type="match status" value="1"/>
</dbReference>
<dbReference type="GO" id="GO:0017101">
    <property type="term" value="C:aminoacyl-tRNA synthetase multienzyme complex"/>
    <property type="evidence" value="ECO:0007669"/>
    <property type="project" value="TreeGrafter"/>
</dbReference>
<dbReference type="AlphaFoldDB" id="F5Y776"/>
<organism evidence="11 12">
    <name type="scientific">Leadbettera azotonutricia (strain ATCC BAA-888 / DSM 13862 / ZAS-9)</name>
    <name type="common">Treponema azotonutricium</name>
    <dbReference type="NCBI Taxonomy" id="545695"/>
    <lineage>
        <taxon>Bacteria</taxon>
        <taxon>Pseudomonadati</taxon>
        <taxon>Spirochaetota</taxon>
        <taxon>Spirochaetia</taxon>
        <taxon>Spirochaetales</taxon>
        <taxon>Breznakiellaceae</taxon>
        <taxon>Leadbettera</taxon>
    </lineage>
</organism>
<dbReference type="InParanoid" id="F5Y776"/>
<reference evidence="12" key="1">
    <citation type="submission" date="2009-12" db="EMBL/GenBank/DDBJ databases">
        <title>Complete sequence of Treponema azotonutricium strain ZAS-9.</title>
        <authorList>
            <person name="Tetu S.G."/>
            <person name="Matson E."/>
            <person name="Ren Q."/>
            <person name="Seshadri R."/>
            <person name="Elbourne L."/>
            <person name="Hassan K.A."/>
            <person name="Durkin A."/>
            <person name="Radune D."/>
            <person name="Mohamoud Y."/>
            <person name="Shay R."/>
            <person name="Jin S."/>
            <person name="Zhang X."/>
            <person name="Lucey K."/>
            <person name="Ballor N.R."/>
            <person name="Ottesen E."/>
            <person name="Rosenthal R."/>
            <person name="Allen A."/>
            <person name="Leadbetter J.R."/>
            <person name="Paulsen I.T."/>
        </authorList>
    </citation>
    <scope>NUCLEOTIDE SEQUENCE [LARGE SCALE GENOMIC DNA]</scope>
    <source>
        <strain evidence="12">ATCC BAA-888 / DSM 13862 / ZAS-9</strain>
    </source>
</reference>
<dbReference type="InterPro" id="IPR012340">
    <property type="entry name" value="NA-bd_OB-fold"/>
</dbReference>
<dbReference type="Pfam" id="PF01336">
    <property type="entry name" value="tRNA_anti-codon"/>
    <property type="match status" value="1"/>
</dbReference>
<dbReference type="GO" id="GO:0005829">
    <property type="term" value="C:cytosol"/>
    <property type="evidence" value="ECO:0007669"/>
    <property type="project" value="TreeGrafter"/>
</dbReference>
<evidence type="ECO:0000256" key="2">
    <source>
        <dbReference type="ARBA" id="ARBA00005312"/>
    </source>
</evidence>
<protein>
    <recommendedName>
        <fullName evidence="9">Aspartate--tRNA(Asp/Asn) ligase</fullName>
        <ecNumber evidence="9">6.1.1.23</ecNumber>
    </recommendedName>
    <alternativeName>
        <fullName evidence="9">Aspartyl-tRNA synthetase</fullName>
        <shortName evidence="9">AspRS</shortName>
    </alternativeName>
    <alternativeName>
        <fullName evidence="9">Non-discriminating aspartyl-tRNA synthetase</fullName>
        <shortName evidence="9">ND-AspRS</shortName>
    </alternativeName>
</protein>
<gene>
    <name evidence="11" type="primary">aspS_2</name>
    <name evidence="9" type="synonym">aspS</name>
    <name evidence="11" type="ordered locus">TREAZ_1118</name>
</gene>
<dbReference type="EMBL" id="CP001841">
    <property type="protein sequence ID" value="AEF81611.1"/>
    <property type="molecule type" value="Genomic_DNA"/>
</dbReference>
<evidence type="ECO:0000256" key="1">
    <source>
        <dbReference type="ARBA" id="ARBA00004496"/>
    </source>
</evidence>
<dbReference type="HAMAP" id="MF_02075">
    <property type="entry name" value="Asp_tRNA_synth_type2"/>
    <property type="match status" value="1"/>
</dbReference>
<comment type="catalytic activity">
    <reaction evidence="9">
        <text>tRNA(Asx) + L-aspartate + ATP = L-aspartyl-tRNA(Asx) + AMP + diphosphate</text>
        <dbReference type="Rhea" id="RHEA:18349"/>
        <dbReference type="Rhea" id="RHEA-COMP:9710"/>
        <dbReference type="Rhea" id="RHEA-COMP:9711"/>
        <dbReference type="ChEBI" id="CHEBI:29991"/>
        <dbReference type="ChEBI" id="CHEBI:30616"/>
        <dbReference type="ChEBI" id="CHEBI:33019"/>
        <dbReference type="ChEBI" id="CHEBI:78442"/>
        <dbReference type="ChEBI" id="CHEBI:78516"/>
        <dbReference type="ChEBI" id="CHEBI:456215"/>
        <dbReference type="EC" id="6.1.1.23"/>
    </reaction>
</comment>
<dbReference type="RefSeq" id="WP_015710872.1">
    <property type="nucleotide sequence ID" value="NC_015577.1"/>
</dbReference>
<dbReference type="SUPFAM" id="SSF50249">
    <property type="entry name" value="Nucleic acid-binding proteins"/>
    <property type="match status" value="1"/>
</dbReference>
<feature type="binding site" evidence="9">
    <location>
        <begin position="220"/>
        <end position="222"/>
    </location>
    <ligand>
        <name>ATP</name>
        <dbReference type="ChEBI" id="CHEBI:30616"/>
    </ligand>
</feature>
<feature type="region of interest" description="Aspartate" evidence="9">
    <location>
        <begin position="190"/>
        <end position="193"/>
    </location>
</feature>
<comment type="similarity">
    <text evidence="2 9">Belongs to the class-II aminoacyl-tRNA synthetase family. Type 2 subfamily.</text>
</comment>
<feature type="binding site" evidence="9">
    <location>
        <position position="372"/>
    </location>
    <ligand>
        <name>L-aspartate</name>
        <dbReference type="ChEBI" id="CHEBI:29991"/>
    </ligand>
</feature>
<keyword evidence="8 9" id="KW-0030">Aminoacyl-tRNA synthetase</keyword>
<dbReference type="Gene3D" id="3.30.930.10">
    <property type="entry name" value="Bira Bifunctional Protein, Domain 2"/>
    <property type="match status" value="1"/>
</dbReference>
<evidence type="ECO:0000256" key="3">
    <source>
        <dbReference type="ARBA" id="ARBA00022490"/>
    </source>
</evidence>
<feature type="binding site" evidence="9">
    <location>
        <position position="369"/>
    </location>
    <ligand>
        <name>ATP</name>
        <dbReference type="ChEBI" id="CHEBI:30616"/>
    </ligand>
</feature>
<dbReference type="Pfam" id="PF00152">
    <property type="entry name" value="tRNA-synt_2"/>
    <property type="match status" value="1"/>
</dbReference>
<evidence type="ECO:0000256" key="8">
    <source>
        <dbReference type="ARBA" id="ARBA00023146"/>
    </source>
</evidence>
<dbReference type="STRING" id="545695.TREAZ_1118"/>
<dbReference type="InterPro" id="IPR004365">
    <property type="entry name" value="NA-bd_OB_tRNA"/>
</dbReference>